<evidence type="ECO:0000256" key="4">
    <source>
        <dbReference type="ARBA" id="ARBA00023002"/>
    </source>
</evidence>
<sequence length="118" mass="12976">MENSTLSWYATRPKGCIAPYIIFKQQFGVNVKGEKQTNYYREISASIATGILLAALHNAGLVTVTTTPMMNAGPRLRTLLERPISEKVLVLLPVGHPEDGAMVPDLQPKALQEIMVLK</sequence>
<dbReference type="OMA" id="DIMMHIA"/>
<protein>
    <submittedName>
        <fullName evidence="6">Iodotyrosine deiodinase 1-like</fullName>
    </submittedName>
</protein>
<dbReference type="GO" id="GO:0016491">
    <property type="term" value="F:oxidoreductase activity"/>
    <property type="evidence" value="ECO:0007669"/>
    <property type="project" value="UniProtKB-KW"/>
</dbReference>
<reference evidence="6" key="1">
    <citation type="submission" date="2025-08" db="UniProtKB">
        <authorList>
            <consortium name="RefSeq"/>
        </authorList>
    </citation>
    <scope>IDENTIFICATION</scope>
</reference>
<dbReference type="OrthoDB" id="41362at2759"/>
<evidence type="ECO:0000256" key="3">
    <source>
        <dbReference type="ARBA" id="ARBA00022643"/>
    </source>
</evidence>
<dbReference type="Proteomes" id="UP000694845">
    <property type="component" value="Unplaced"/>
</dbReference>
<keyword evidence="2" id="KW-0285">Flavoprotein</keyword>
<proteinExistence type="inferred from homology"/>
<dbReference type="PANTHER" id="PTHR23026:SF90">
    <property type="entry name" value="IODOTYROSINE DEIODINASE 1"/>
    <property type="match status" value="1"/>
</dbReference>
<accession>A0A8B7Z3K3</accession>
<evidence type="ECO:0000256" key="2">
    <source>
        <dbReference type="ARBA" id="ARBA00022630"/>
    </source>
</evidence>
<dbReference type="GeneID" id="110984378"/>
<dbReference type="KEGG" id="aplc:110984378"/>
<keyword evidence="5" id="KW-1185">Reference proteome</keyword>
<dbReference type="RefSeq" id="XP_022100214.1">
    <property type="nucleotide sequence ID" value="XM_022244522.1"/>
</dbReference>
<dbReference type="GO" id="GO:0006570">
    <property type="term" value="P:tyrosine metabolic process"/>
    <property type="evidence" value="ECO:0007669"/>
    <property type="project" value="TreeGrafter"/>
</dbReference>
<evidence type="ECO:0000313" key="6">
    <source>
        <dbReference type="RefSeq" id="XP_022100214.1"/>
    </source>
</evidence>
<dbReference type="Gene3D" id="3.40.109.10">
    <property type="entry name" value="NADH Oxidase"/>
    <property type="match status" value="1"/>
</dbReference>
<evidence type="ECO:0000313" key="5">
    <source>
        <dbReference type="Proteomes" id="UP000694845"/>
    </source>
</evidence>
<comment type="similarity">
    <text evidence="1">Belongs to the nitroreductase family.</text>
</comment>
<gene>
    <name evidence="6" type="primary">LOC110984378</name>
</gene>
<dbReference type="GO" id="GO:0005886">
    <property type="term" value="C:plasma membrane"/>
    <property type="evidence" value="ECO:0007669"/>
    <property type="project" value="TreeGrafter"/>
</dbReference>
<dbReference type="AlphaFoldDB" id="A0A8B7Z3K3"/>
<organism evidence="5 6">
    <name type="scientific">Acanthaster planci</name>
    <name type="common">Crown-of-thorns starfish</name>
    <dbReference type="NCBI Taxonomy" id="133434"/>
    <lineage>
        <taxon>Eukaryota</taxon>
        <taxon>Metazoa</taxon>
        <taxon>Echinodermata</taxon>
        <taxon>Eleutherozoa</taxon>
        <taxon>Asterozoa</taxon>
        <taxon>Asteroidea</taxon>
        <taxon>Valvatacea</taxon>
        <taxon>Valvatida</taxon>
        <taxon>Acanthasteridae</taxon>
        <taxon>Acanthaster</taxon>
    </lineage>
</organism>
<keyword evidence="3" id="KW-0288">FMN</keyword>
<dbReference type="PANTHER" id="PTHR23026">
    <property type="entry name" value="NADPH NITROREDUCTASE"/>
    <property type="match status" value="1"/>
</dbReference>
<dbReference type="InterPro" id="IPR050627">
    <property type="entry name" value="Nitroreductase/BluB"/>
</dbReference>
<dbReference type="InterPro" id="IPR000415">
    <property type="entry name" value="Nitroreductase-like"/>
</dbReference>
<dbReference type="SUPFAM" id="SSF55469">
    <property type="entry name" value="FMN-dependent nitroreductase-like"/>
    <property type="match status" value="1"/>
</dbReference>
<keyword evidence="4" id="KW-0560">Oxidoreductase</keyword>
<name>A0A8B7Z3K3_ACAPL</name>
<evidence type="ECO:0000256" key="1">
    <source>
        <dbReference type="ARBA" id="ARBA00007118"/>
    </source>
</evidence>